<dbReference type="EMBL" id="JAFMPP010000001">
    <property type="protein sequence ID" value="MBO0661441.1"/>
    <property type="molecule type" value="Genomic_DNA"/>
</dbReference>
<reference evidence="3" key="1">
    <citation type="submission" date="2021-03" db="EMBL/GenBank/DDBJ databases">
        <title>Whole genome sequence of Jiella sp. CQZ9-1.</title>
        <authorList>
            <person name="Tuo L."/>
        </authorList>
    </citation>
    <scope>NUCLEOTIDE SEQUENCE</scope>
    <source>
        <strain evidence="3">CQZ9-1</strain>
    </source>
</reference>
<dbReference type="SUPFAM" id="SSF47616">
    <property type="entry name" value="GST C-terminal domain-like"/>
    <property type="match status" value="1"/>
</dbReference>
<dbReference type="InterPro" id="IPR036282">
    <property type="entry name" value="Glutathione-S-Trfase_C_sf"/>
</dbReference>
<dbReference type="SFLD" id="SFLDG00358">
    <property type="entry name" value="Main_(cytGST)"/>
    <property type="match status" value="1"/>
</dbReference>
<dbReference type="Pfam" id="PF13410">
    <property type="entry name" value="GST_C_2"/>
    <property type="match status" value="1"/>
</dbReference>
<dbReference type="Gene3D" id="1.20.1050.10">
    <property type="match status" value="1"/>
</dbReference>
<evidence type="ECO:0000313" key="3">
    <source>
        <dbReference type="EMBL" id="MBO0661441.1"/>
    </source>
</evidence>
<dbReference type="PANTHER" id="PTHR44051">
    <property type="entry name" value="GLUTATHIONE S-TRANSFERASE-RELATED"/>
    <property type="match status" value="1"/>
</dbReference>
<feature type="domain" description="GST C-terminal" evidence="2">
    <location>
        <begin position="90"/>
        <end position="204"/>
    </location>
</feature>
<gene>
    <name evidence="3" type="ORF">J1C48_02525</name>
</gene>
<accession>A0A939FVA1</accession>
<proteinExistence type="predicted"/>
<dbReference type="CDD" id="cd03046">
    <property type="entry name" value="GST_N_GTT1_like"/>
    <property type="match status" value="1"/>
</dbReference>
<protein>
    <submittedName>
        <fullName evidence="3">Glutathione S-transferase family protein</fullName>
    </submittedName>
</protein>
<dbReference type="PANTHER" id="PTHR44051:SF21">
    <property type="entry name" value="GLUTATHIONE S-TRANSFERASE FAMILY PROTEIN"/>
    <property type="match status" value="1"/>
</dbReference>
<organism evidence="3 4">
    <name type="scientific">Jiella flava</name>
    <dbReference type="NCBI Taxonomy" id="2816857"/>
    <lineage>
        <taxon>Bacteria</taxon>
        <taxon>Pseudomonadati</taxon>
        <taxon>Pseudomonadota</taxon>
        <taxon>Alphaproteobacteria</taxon>
        <taxon>Hyphomicrobiales</taxon>
        <taxon>Aurantimonadaceae</taxon>
        <taxon>Jiella</taxon>
    </lineage>
</organism>
<dbReference type="InterPro" id="IPR004045">
    <property type="entry name" value="Glutathione_S-Trfase_N"/>
</dbReference>
<name>A0A939FVA1_9HYPH</name>
<dbReference type="SFLD" id="SFLDS00019">
    <property type="entry name" value="Glutathione_Transferase_(cytos"/>
    <property type="match status" value="1"/>
</dbReference>
<dbReference type="Proteomes" id="UP000664122">
    <property type="component" value="Unassembled WGS sequence"/>
</dbReference>
<evidence type="ECO:0000259" key="1">
    <source>
        <dbReference type="PROSITE" id="PS50404"/>
    </source>
</evidence>
<dbReference type="InterPro" id="IPR040079">
    <property type="entry name" value="Glutathione_S-Trfase"/>
</dbReference>
<dbReference type="AlphaFoldDB" id="A0A939FVA1"/>
<feature type="domain" description="GST N-terminal" evidence="1">
    <location>
        <begin position="2"/>
        <end position="84"/>
    </location>
</feature>
<comment type="caution">
    <text evidence="3">The sequence shown here is derived from an EMBL/GenBank/DDBJ whole genome shotgun (WGS) entry which is preliminary data.</text>
</comment>
<evidence type="ECO:0000259" key="2">
    <source>
        <dbReference type="PROSITE" id="PS50405"/>
    </source>
</evidence>
<dbReference type="Gene3D" id="3.40.30.10">
    <property type="entry name" value="Glutaredoxin"/>
    <property type="match status" value="1"/>
</dbReference>
<dbReference type="RefSeq" id="WP_207256061.1">
    <property type="nucleotide sequence ID" value="NZ_JAFMPP010000001.1"/>
</dbReference>
<dbReference type="InterPro" id="IPR036249">
    <property type="entry name" value="Thioredoxin-like_sf"/>
</dbReference>
<dbReference type="CDD" id="cd03207">
    <property type="entry name" value="GST_C_8"/>
    <property type="match status" value="1"/>
</dbReference>
<dbReference type="InterPro" id="IPR010987">
    <property type="entry name" value="Glutathione-S-Trfase_C-like"/>
</dbReference>
<keyword evidence="4" id="KW-1185">Reference proteome</keyword>
<dbReference type="PROSITE" id="PS50405">
    <property type="entry name" value="GST_CTER"/>
    <property type="match status" value="1"/>
</dbReference>
<evidence type="ECO:0000313" key="4">
    <source>
        <dbReference type="Proteomes" id="UP000664122"/>
    </source>
</evidence>
<dbReference type="Pfam" id="PF02798">
    <property type="entry name" value="GST_N"/>
    <property type="match status" value="1"/>
</dbReference>
<dbReference type="PROSITE" id="PS50404">
    <property type="entry name" value="GST_NTER"/>
    <property type="match status" value="1"/>
</dbReference>
<dbReference type="SFLD" id="SFLDG01150">
    <property type="entry name" value="Main.1:_Beta-like"/>
    <property type="match status" value="1"/>
</dbReference>
<dbReference type="SUPFAM" id="SSF52833">
    <property type="entry name" value="Thioredoxin-like"/>
    <property type="match status" value="1"/>
</dbReference>
<sequence length="204" mass="22385">MLGRYKLYFKPQTRAFVARWMLEEVQADYELAAIDLEAGENRAPAFLAINPMGKVPTLILPDGTVMTESAAILAHLADCFPEASLAPEIGTSARAIYYRWLFFAPSCLEPATVDVMMRKDSEPLPKHAVGWGSYDDVVDTVEGQLDRAAYVTGETFTAADLAVGAALWWMTQFGAPRMAQSQAIQSFIGRVTARDAFKRAQAAV</sequence>